<feature type="signal peptide" evidence="5">
    <location>
        <begin position="1"/>
        <end position="27"/>
    </location>
</feature>
<evidence type="ECO:0000256" key="2">
    <source>
        <dbReference type="ARBA" id="ARBA00009194"/>
    </source>
</evidence>
<name>A0ABV3SVN8_9ACTN</name>
<dbReference type="InterPro" id="IPR029046">
    <property type="entry name" value="LolA/LolB/LppX"/>
</dbReference>
<dbReference type="PROSITE" id="PS51257">
    <property type="entry name" value="PROKAR_LIPOPROTEIN"/>
    <property type="match status" value="1"/>
</dbReference>
<protein>
    <submittedName>
        <fullName evidence="6">LppX_LprAFG lipoprotein</fullName>
    </submittedName>
</protein>
<keyword evidence="3" id="KW-0472">Membrane</keyword>
<dbReference type="Pfam" id="PF07161">
    <property type="entry name" value="LppX_LprAFG"/>
    <property type="match status" value="1"/>
</dbReference>
<keyword evidence="6" id="KW-0449">Lipoprotein</keyword>
<evidence type="ECO:0000256" key="1">
    <source>
        <dbReference type="ARBA" id="ARBA00004196"/>
    </source>
</evidence>
<comment type="caution">
    <text evidence="6">The sequence shown here is derived from an EMBL/GenBank/DDBJ whole genome shotgun (WGS) entry which is preliminary data.</text>
</comment>
<organism evidence="6 7">
    <name type="scientific">Nocardioides eburneus</name>
    <dbReference type="NCBI Taxonomy" id="3231482"/>
    <lineage>
        <taxon>Bacteria</taxon>
        <taxon>Bacillati</taxon>
        <taxon>Actinomycetota</taxon>
        <taxon>Actinomycetes</taxon>
        <taxon>Propionibacteriales</taxon>
        <taxon>Nocardioidaceae</taxon>
        <taxon>Nocardioides</taxon>
    </lineage>
</organism>
<feature type="region of interest" description="Disordered" evidence="4">
    <location>
        <begin position="260"/>
        <end position="280"/>
    </location>
</feature>
<feature type="region of interest" description="Disordered" evidence="4">
    <location>
        <begin position="30"/>
        <end position="64"/>
    </location>
</feature>
<dbReference type="Proteomes" id="UP001556631">
    <property type="component" value="Unassembled WGS sequence"/>
</dbReference>
<dbReference type="RefSeq" id="WP_367991966.1">
    <property type="nucleotide sequence ID" value="NZ_JBFPJR010000006.1"/>
</dbReference>
<dbReference type="SUPFAM" id="SSF89392">
    <property type="entry name" value="Prokaryotic lipoproteins and lipoprotein localization factors"/>
    <property type="match status" value="1"/>
</dbReference>
<sequence length="280" mass="28740">MSAPSSRFPWRRALAGGVAALALTSLAACGGGDSDSGSSSVFDSEASSSSAAASGSSDHQPGDTVAADEMASLYKKALSDVKTAHMTMSGKVSVGGQSLTMDGEGDVSMNPLAEDVTMSMMGQKMRLIMVDGVEYLQADASSDTWLKMNLADVAKESGMGDLSSALTNPLSMIDAMSDAITKATYVGSDSTGEHYQATVDMKKAMEATSGKATLPAGVPASMDEDMWFDKDGHLAKMTIDMGDSGSVETEMSDYGKSVDIEAPPASKVTDMGSLGGLPTS</sequence>
<dbReference type="EMBL" id="JBFPJR010000006">
    <property type="protein sequence ID" value="MEX0427002.1"/>
    <property type="molecule type" value="Genomic_DNA"/>
</dbReference>
<reference evidence="6 7" key="1">
    <citation type="submission" date="2024-07" db="EMBL/GenBank/DDBJ databases">
        <authorList>
            <person name="Lee S."/>
            <person name="Kang M."/>
        </authorList>
    </citation>
    <scope>NUCLEOTIDE SEQUENCE [LARGE SCALE GENOMIC DNA]</scope>
    <source>
        <strain evidence="6 7">DS6</strain>
    </source>
</reference>
<comment type="similarity">
    <text evidence="2">Belongs to the LppX/LprAFG lipoprotein family.</text>
</comment>
<keyword evidence="5" id="KW-0732">Signal</keyword>
<evidence type="ECO:0000256" key="4">
    <source>
        <dbReference type="SAM" id="MobiDB-lite"/>
    </source>
</evidence>
<evidence type="ECO:0000313" key="6">
    <source>
        <dbReference type="EMBL" id="MEX0427002.1"/>
    </source>
</evidence>
<keyword evidence="7" id="KW-1185">Reference proteome</keyword>
<evidence type="ECO:0000313" key="7">
    <source>
        <dbReference type="Proteomes" id="UP001556631"/>
    </source>
</evidence>
<feature type="compositionally biased region" description="Low complexity" evidence="4">
    <location>
        <begin position="35"/>
        <end position="58"/>
    </location>
</feature>
<dbReference type="InterPro" id="IPR009830">
    <property type="entry name" value="LppX/LprAFG"/>
</dbReference>
<proteinExistence type="inferred from homology"/>
<evidence type="ECO:0000256" key="3">
    <source>
        <dbReference type="ARBA" id="ARBA00022475"/>
    </source>
</evidence>
<comment type="subcellular location">
    <subcellularLocation>
        <location evidence="1">Cell envelope</location>
    </subcellularLocation>
</comment>
<keyword evidence="3" id="KW-1003">Cell membrane</keyword>
<evidence type="ECO:0000256" key="5">
    <source>
        <dbReference type="SAM" id="SignalP"/>
    </source>
</evidence>
<accession>A0ABV3SVN8</accession>
<gene>
    <name evidence="6" type="ORF">AB3X52_05160</name>
</gene>
<dbReference type="Gene3D" id="2.50.20.20">
    <property type="match status" value="1"/>
</dbReference>
<feature type="chain" id="PRO_5046122188" evidence="5">
    <location>
        <begin position="28"/>
        <end position="280"/>
    </location>
</feature>